<dbReference type="SUPFAM" id="SSF51735">
    <property type="entry name" value="NAD(P)-binding Rossmann-fold domains"/>
    <property type="match status" value="1"/>
</dbReference>
<dbReference type="AlphaFoldDB" id="D0LQY5"/>
<evidence type="ECO:0000313" key="2">
    <source>
        <dbReference type="EMBL" id="ACY15493.1"/>
    </source>
</evidence>
<organism evidence="2 3">
    <name type="scientific">Haliangium ochraceum (strain DSM 14365 / JCM 11303 / SMP-2)</name>
    <dbReference type="NCBI Taxonomy" id="502025"/>
    <lineage>
        <taxon>Bacteria</taxon>
        <taxon>Pseudomonadati</taxon>
        <taxon>Myxococcota</taxon>
        <taxon>Polyangia</taxon>
        <taxon>Haliangiales</taxon>
        <taxon>Kofleriaceae</taxon>
        <taxon>Haliangium</taxon>
    </lineage>
</organism>
<dbReference type="InterPro" id="IPR008030">
    <property type="entry name" value="NmrA-like"/>
</dbReference>
<dbReference type="Pfam" id="PF05368">
    <property type="entry name" value="NmrA"/>
    <property type="match status" value="1"/>
</dbReference>
<name>D0LQY5_HALO1</name>
<dbReference type="STRING" id="502025.Hoch_2984"/>
<keyword evidence="3" id="KW-1185">Reference proteome</keyword>
<dbReference type="PANTHER" id="PTHR43162">
    <property type="match status" value="1"/>
</dbReference>
<dbReference type="Gene3D" id="3.40.50.720">
    <property type="entry name" value="NAD(P)-binding Rossmann-like Domain"/>
    <property type="match status" value="1"/>
</dbReference>
<sequence>MTPPRILVTGASGHTGRPLAAALVTMGGSVRTATRADTPPVPGADHVAFDWNLPASHDAALVDVGRMYLIAPGAIIDPERILVPFIERALAAGVRRVVLLSSSAIEEGDPGLGQVHAFMRAHVPEWTVLRASWFMDNFIDRAHAHGQTLVRDGTLTTATGAGRVPIVDAVDIAAVAARALHDERPHCAAYDVTGPEALSYDDIAATISAVSGRRIRHIAVTADAFAQRLERAGIPADYARLLAALDARIERGEQAAVSPVVQRVTGRMPRRFSQFAAAHAQAWMQPPLSDE</sequence>
<reference evidence="2 3" key="1">
    <citation type="journal article" date="2010" name="Stand. Genomic Sci.">
        <title>Complete genome sequence of Haliangium ochraceum type strain (SMP-2).</title>
        <authorList>
            <consortium name="US DOE Joint Genome Institute (JGI-PGF)"/>
            <person name="Ivanova N."/>
            <person name="Daum C."/>
            <person name="Lang E."/>
            <person name="Abt B."/>
            <person name="Kopitz M."/>
            <person name="Saunders E."/>
            <person name="Lapidus A."/>
            <person name="Lucas S."/>
            <person name="Glavina Del Rio T."/>
            <person name="Nolan M."/>
            <person name="Tice H."/>
            <person name="Copeland A."/>
            <person name="Cheng J.F."/>
            <person name="Chen F."/>
            <person name="Bruce D."/>
            <person name="Goodwin L."/>
            <person name="Pitluck S."/>
            <person name="Mavromatis K."/>
            <person name="Pati A."/>
            <person name="Mikhailova N."/>
            <person name="Chen A."/>
            <person name="Palaniappan K."/>
            <person name="Land M."/>
            <person name="Hauser L."/>
            <person name="Chang Y.J."/>
            <person name="Jeffries C.D."/>
            <person name="Detter J.C."/>
            <person name="Brettin T."/>
            <person name="Rohde M."/>
            <person name="Goker M."/>
            <person name="Bristow J."/>
            <person name="Markowitz V."/>
            <person name="Eisen J.A."/>
            <person name="Hugenholtz P."/>
            <person name="Kyrpides N.C."/>
            <person name="Klenk H.P."/>
        </authorList>
    </citation>
    <scope>NUCLEOTIDE SEQUENCE [LARGE SCALE GENOMIC DNA]</scope>
    <source>
        <strain evidence="3">DSM 14365 / CIP 107738 / JCM 11303 / AJ 13395 / SMP-2</strain>
    </source>
</reference>
<protein>
    <submittedName>
        <fullName evidence="2">NmrA family protein</fullName>
    </submittedName>
</protein>
<dbReference type="InterPro" id="IPR036291">
    <property type="entry name" value="NAD(P)-bd_dom_sf"/>
</dbReference>
<dbReference type="RefSeq" id="WP_012828093.1">
    <property type="nucleotide sequence ID" value="NC_013440.1"/>
</dbReference>
<dbReference type="Proteomes" id="UP000001880">
    <property type="component" value="Chromosome"/>
</dbReference>
<proteinExistence type="predicted"/>
<dbReference type="Gene3D" id="3.90.25.10">
    <property type="entry name" value="UDP-galactose 4-epimerase, domain 1"/>
    <property type="match status" value="1"/>
</dbReference>
<feature type="domain" description="NmrA-like" evidence="1">
    <location>
        <begin position="5"/>
        <end position="248"/>
    </location>
</feature>
<dbReference type="KEGG" id="hoh:Hoch_2984"/>
<evidence type="ECO:0000259" key="1">
    <source>
        <dbReference type="Pfam" id="PF05368"/>
    </source>
</evidence>
<dbReference type="EMBL" id="CP001804">
    <property type="protein sequence ID" value="ACY15493.1"/>
    <property type="molecule type" value="Genomic_DNA"/>
</dbReference>
<dbReference type="PANTHER" id="PTHR43162:SF1">
    <property type="entry name" value="PRESTALK A DIFFERENTIATION PROTEIN A"/>
    <property type="match status" value="1"/>
</dbReference>
<gene>
    <name evidence="2" type="ordered locus">Hoch_2984</name>
</gene>
<accession>D0LQY5</accession>
<dbReference type="HOGENOM" id="CLU_007383_10_6_7"/>
<evidence type="ECO:0000313" key="3">
    <source>
        <dbReference type="Proteomes" id="UP000001880"/>
    </source>
</evidence>
<dbReference type="InterPro" id="IPR051604">
    <property type="entry name" value="Ergot_Alk_Oxidoreductase"/>
</dbReference>
<dbReference type="eggNOG" id="COG0702">
    <property type="taxonomic scope" value="Bacteria"/>
</dbReference>